<dbReference type="PROSITE" id="PS51257">
    <property type="entry name" value="PROKAR_LIPOPROTEIN"/>
    <property type="match status" value="1"/>
</dbReference>
<evidence type="ECO:0008006" key="3">
    <source>
        <dbReference type="Google" id="ProtNLM"/>
    </source>
</evidence>
<dbReference type="Proteomes" id="UP000198565">
    <property type="component" value="Unassembled WGS sequence"/>
</dbReference>
<proteinExistence type="predicted"/>
<dbReference type="AlphaFoldDB" id="A0A1I4L1Q5"/>
<organism evidence="1 2">
    <name type="scientific">Gracilibacillus orientalis</name>
    <dbReference type="NCBI Taxonomy" id="334253"/>
    <lineage>
        <taxon>Bacteria</taxon>
        <taxon>Bacillati</taxon>
        <taxon>Bacillota</taxon>
        <taxon>Bacilli</taxon>
        <taxon>Bacillales</taxon>
        <taxon>Bacillaceae</taxon>
        <taxon>Gracilibacillus</taxon>
    </lineage>
</organism>
<gene>
    <name evidence="1" type="ORF">SAMN04487943_104292</name>
</gene>
<dbReference type="EMBL" id="FOTR01000004">
    <property type="protein sequence ID" value="SFL84925.1"/>
    <property type="molecule type" value="Genomic_DNA"/>
</dbReference>
<accession>A0A1I4L1Q5</accession>
<sequence length="242" mass="27636">MVHKFMVFVFSTILLTGCMYPSENLSQNQISNDSQLQLVQNAIDLYAEQNDGILPIITKESDTPLYQKYIIDFSLLKQQGLIQSIPGTAFENGGSYQYVLVDVEEKPTVKVIDLHLADEIRTIQQRLTIYRDEHTYPPFGDKVEEDVYELDYEELNLDADPSVNSPYSDNKLPVYISSDGELLIDYRIELYQALEGKDHSYSNGDDIRPILIEDHPVVPAYSIPYTVSDNEPVFAPKIEEGW</sequence>
<dbReference type="STRING" id="334253.SAMN04487943_104292"/>
<name>A0A1I4L1Q5_9BACI</name>
<dbReference type="RefSeq" id="WP_091483444.1">
    <property type="nucleotide sequence ID" value="NZ_FOTR01000004.1"/>
</dbReference>
<keyword evidence="2" id="KW-1185">Reference proteome</keyword>
<evidence type="ECO:0000313" key="2">
    <source>
        <dbReference type="Proteomes" id="UP000198565"/>
    </source>
</evidence>
<dbReference type="OrthoDB" id="2449131at2"/>
<reference evidence="2" key="1">
    <citation type="submission" date="2016-10" db="EMBL/GenBank/DDBJ databases">
        <authorList>
            <person name="Varghese N."/>
            <person name="Submissions S."/>
        </authorList>
    </citation>
    <scope>NUCLEOTIDE SEQUENCE [LARGE SCALE GENOMIC DNA]</scope>
    <source>
        <strain evidence="2">CGMCC 1.4250</strain>
    </source>
</reference>
<protein>
    <recommendedName>
        <fullName evidence="3">ABC transporter periplasmic binding protein yphF</fullName>
    </recommendedName>
</protein>
<evidence type="ECO:0000313" key="1">
    <source>
        <dbReference type="EMBL" id="SFL84925.1"/>
    </source>
</evidence>